<dbReference type="Proteomes" id="UP000324222">
    <property type="component" value="Unassembled WGS sequence"/>
</dbReference>
<sequence>MESSSESAESTRKGVNDGGEKGVAVDLFRAPGGNVEAVDHKKEEEVVVEVEVEVEVEEEEEGERRTNSVKNRVQTLPSRRPLSLSRLAEWQGVQRGPRNAVKAQLESENHLLIPCGRPAGSVLAAIQRFELLRSRGCAEDPAI</sequence>
<evidence type="ECO:0000256" key="1">
    <source>
        <dbReference type="SAM" id="MobiDB-lite"/>
    </source>
</evidence>
<evidence type="ECO:0000313" key="3">
    <source>
        <dbReference type="Proteomes" id="UP000324222"/>
    </source>
</evidence>
<name>A0A5B7F913_PORTR</name>
<organism evidence="2 3">
    <name type="scientific">Portunus trituberculatus</name>
    <name type="common">Swimming crab</name>
    <name type="synonym">Neptunus trituberculatus</name>
    <dbReference type="NCBI Taxonomy" id="210409"/>
    <lineage>
        <taxon>Eukaryota</taxon>
        <taxon>Metazoa</taxon>
        <taxon>Ecdysozoa</taxon>
        <taxon>Arthropoda</taxon>
        <taxon>Crustacea</taxon>
        <taxon>Multicrustacea</taxon>
        <taxon>Malacostraca</taxon>
        <taxon>Eumalacostraca</taxon>
        <taxon>Eucarida</taxon>
        <taxon>Decapoda</taxon>
        <taxon>Pleocyemata</taxon>
        <taxon>Brachyura</taxon>
        <taxon>Eubrachyura</taxon>
        <taxon>Portunoidea</taxon>
        <taxon>Portunidae</taxon>
        <taxon>Portuninae</taxon>
        <taxon>Portunus</taxon>
    </lineage>
</organism>
<feature type="region of interest" description="Disordered" evidence="1">
    <location>
        <begin position="57"/>
        <end position="77"/>
    </location>
</feature>
<accession>A0A5B7F913</accession>
<keyword evidence="3" id="KW-1185">Reference proteome</keyword>
<dbReference type="AlphaFoldDB" id="A0A5B7F913"/>
<feature type="compositionally biased region" description="Basic and acidic residues" evidence="1">
    <location>
        <begin position="9"/>
        <end position="20"/>
    </location>
</feature>
<feature type="region of interest" description="Disordered" evidence="1">
    <location>
        <begin position="1"/>
        <end position="22"/>
    </location>
</feature>
<evidence type="ECO:0000313" key="2">
    <source>
        <dbReference type="EMBL" id="MPC42932.1"/>
    </source>
</evidence>
<proteinExistence type="predicted"/>
<dbReference type="EMBL" id="VSRR010005616">
    <property type="protein sequence ID" value="MPC42932.1"/>
    <property type="molecule type" value="Genomic_DNA"/>
</dbReference>
<gene>
    <name evidence="2" type="ORF">E2C01_036567</name>
</gene>
<protein>
    <submittedName>
        <fullName evidence="2">Uncharacterized protein</fullName>
    </submittedName>
</protein>
<comment type="caution">
    <text evidence="2">The sequence shown here is derived from an EMBL/GenBank/DDBJ whole genome shotgun (WGS) entry which is preliminary data.</text>
</comment>
<reference evidence="2 3" key="1">
    <citation type="submission" date="2019-05" db="EMBL/GenBank/DDBJ databases">
        <title>Another draft genome of Portunus trituberculatus and its Hox gene families provides insights of decapod evolution.</title>
        <authorList>
            <person name="Jeong J.-H."/>
            <person name="Song I."/>
            <person name="Kim S."/>
            <person name="Choi T."/>
            <person name="Kim D."/>
            <person name="Ryu S."/>
            <person name="Kim W."/>
        </authorList>
    </citation>
    <scope>NUCLEOTIDE SEQUENCE [LARGE SCALE GENOMIC DNA]</scope>
    <source>
        <tissue evidence="2">Muscle</tissue>
    </source>
</reference>